<evidence type="ECO:0000256" key="1">
    <source>
        <dbReference type="SAM" id="MobiDB-lite"/>
    </source>
</evidence>
<protein>
    <submittedName>
        <fullName evidence="3">Uncharacterized protein</fullName>
    </submittedName>
</protein>
<keyword evidence="2" id="KW-0732">Signal</keyword>
<feature type="signal peptide" evidence="2">
    <location>
        <begin position="1"/>
        <end position="21"/>
    </location>
</feature>
<reference evidence="3 4" key="1">
    <citation type="submission" date="2024-08" db="EMBL/GenBank/DDBJ databases">
        <authorList>
            <person name="Cucini C."/>
            <person name="Frati F."/>
        </authorList>
    </citation>
    <scope>NUCLEOTIDE SEQUENCE [LARGE SCALE GENOMIC DNA]</scope>
</reference>
<gene>
    <name evidence="3" type="ORF">ODALV1_LOCUS12355</name>
</gene>
<evidence type="ECO:0000313" key="3">
    <source>
        <dbReference type="EMBL" id="CAL8106436.1"/>
    </source>
</evidence>
<evidence type="ECO:0000313" key="4">
    <source>
        <dbReference type="Proteomes" id="UP001642540"/>
    </source>
</evidence>
<organism evidence="3 4">
    <name type="scientific">Orchesella dallaii</name>
    <dbReference type="NCBI Taxonomy" id="48710"/>
    <lineage>
        <taxon>Eukaryota</taxon>
        <taxon>Metazoa</taxon>
        <taxon>Ecdysozoa</taxon>
        <taxon>Arthropoda</taxon>
        <taxon>Hexapoda</taxon>
        <taxon>Collembola</taxon>
        <taxon>Entomobryomorpha</taxon>
        <taxon>Entomobryoidea</taxon>
        <taxon>Orchesellidae</taxon>
        <taxon>Orchesellinae</taxon>
        <taxon>Orchesella</taxon>
    </lineage>
</organism>
<keyword evidence="4" id="KW-1185">Reference proteome</keyword>
<feature type="chain" id="PRO_5046727080" evidence="2">
    <location>
        <begin position="22"/>
        <end position="270"/>
    </location>
</feature>
<accession>A0ABP1QMI0</accession>
<comment type="caution">
    <text evidence="3">The sequence shown here is derived from an EMBL/GenBank/DDBJ whole genome shotgun (WGS) entry which is preliminary data.</text>
</comment>
<dbReference type="EMBL" id="CAXLJM020000038">
    <property type="protein sequence ID" value="CAL8106436.1"/>
    <property type="molecule type" value="Genomic_DNA"/>
</dbReference>
<evidence type="ECO:0000256" key="2">
    <source>
        <dbReference type="SAM" id="SignalP"/>
    </source>
</evidence>
<feature type="region of interest" description="Disordered" evidence="1">
    <location>
        <begin position="27"/>
        <end position="48"/>
    </location>
</feature>
<sequence>MLNFLQKTFLAALVVAAPCFSTPLPRPQLYPAPDNEPEPAIASKRQGDLDSQGTFGINSFSSPLGGVYGGVGSVNPYSYGLGSIGTAYGVNQLNAGGLGGIPGGFGAAGGVGALGPAGLGGYGGIGGLGGGLGGLGGGYQLGGYQLGGLGGLGGINGGYLGGGNLGLLGGAGGLYSPYGMYGGLGGQYGGLGLGQGIGGGLPFGGGLVSINGPSVIPVPTSSSFFTQRFSSPSVLEITKKRIFDSVGTYLQSRIPRLVDRLVFVDQDEED</sequence>
<dbReference type="Proteomes" id="UP001642540">
    <property type="component" value="Unassembled WGS sequence"/>
</dbReference>
<name>A0ABP1QMI0_9HEXA</name>
<proteinExistence type="predicted"/>